<sequence>MLAIYINAPTPSFVCLSLCTQRARSHQSCINFLKHGSSLLAYPRPLHLSISDTVQFLGFFFPRLRLRLHSYFVIKTLELVRRTIVGRSKQMTFESSKQGNRRGACLSSGILENWCMRFERGLGFLMAWYTAFLSPFGASVVDIRAEMAWSGWLGQAGPASGRNRRMTRKSPSGSGVQTARQTGPAGHSSRVWSDGRTNERGEWLPRMELQEYRAARRVSQRVIDSLILCRRSRMLGPLSQHLVVVSFASVSAYVSSPSSPRNLRDARQRRRSGVMCLIGLSTTCYSTFFVLLLSDMG</sequence>
<reference evidence="3 4" key="1">
    <citation type="submission" date="2024-04" db="EMBL/GenBank/DDBJ databases">
        <title>Phyllosticta paracitricarpa is synonymous to the EU quarantine fungus P. citricarpa based on phylogenomic analyses.</title>
        <authorList>
            <consortium name="Lawrence Berkeley National Laboratory"/>
            <person name="Van Ingen-Buijs V.A."/>
            <person name="Van Westerhoven A.C."/>
            <person name="Haridas S."/>
            <person name="Skiadas P."/>
            <person name="Martin F."/>
            <person name="Groenewald J.Z."/>
            <person name="Crous P.W."/>
            <person name="Seidl M.F."/>
        </authorList>
    </citation>
    <scope>NUCLEOTIDE SEQUENCE [LARGE SCALE GENOMIC DNA]</scope>
    <source>
        <strain evidence="3 4">CBS 122670</strain>
    </source>
</reference>
<keyword evidence="4" id="KW-1185">Reference proteome</keyword>
<gene>
    <name evidence="3" type="ORF">IWX46DRAFT_396369</name>
</gene>
<evidence type="ECO:0000256" key="2">
    <source>
        <dbReference type="SAM" id="Phobius"/>
    </source>
</evidence>
<name>A0ABR1MMI1_9PEZI</name>
<protein>
    <submittedName>
        <fullName evidence="3">Uncharacterized protein</fullName>
    </submittedName>
</protein>
<feature type="region of interest" description="Disordered" evidence="1">
    <location>
        <begin position="157"/>
        <end position="196"/>
    </location>
</feature>
<organism evidence="3 4">
    <name type="scientific">Phyllosticta citricarpa</name>
    <dbReference type="NCBI Taxonomy" id="55181"/>
    <lineage>
        <taxon>Eukaryota</taxon>
        <taxon>Fungi</taxon>
        <taxon>Dikarya</taxon>
        <taxon>Ascomycota</taxon>
        <taxon>Pezizomycotina</taxon>
        <taxon>Dothideomycetes</taxon>
        <taxon>Dothideomycetes incertae sedis</taxon>
        <taxon>Botryosphaeriales</taxon>
        <taxon>Phyllostictaceae</taxon>
        <taxon>Phyllosticta</taxon>
    </lineage>
</organism>
<keyword evidence="2" id="KW-1133">Transmembrane helix</keyword>
<keyword evidence="2" id="KW-0472">Membrane</keyword>
<feature type="compositionally biased region" description="Polar residues" evidence="1">
    <location>
        <begin position="169"/>
        <end position="181"/>
    </location>
</feature>
<evidence type="ECO:0000313" key="3">
    <source>
        <dbReference type="EMBL" id="KAK7551698.1"/>
    </source>
</evidence>
<evidence type="ECO:0000313" key="4">
    <source>
        <dbReference type="Proteomes" id="UP001365128"/>
    </source>
</evidence>
<accession>A0ABR1MMI1</accession>
<proteinExistence type="predicted"/>
<dbReference type="EMBL" id="JBBPDW010000006">
    <property type="protein sequence ID" value="KAK7551698.1"/>
    <property type="molecule type" value="Genomic_DNA"/>
</dbReference>
<feature type="transmembrane region" description="Helical" evidence="2">
    <location>
        <begin position="274"/>
        <end position="294"/>
    </location>
</feature>
<evidence type="ECO:0000256" key="1">
    <source>
        <dbReference type="SAM" id="MobiDB-lite"/>
    </source>
</evidence>
<comment type="caution">
    <text evidence="3">The sequence shown here is derived from an EMBL/GenBank/DDBJ whole genome shotgun (WGS) entry which is preliminary data.</text>
</comment>
<dbReference type="Proteomes" id="UP001365128">
    <property type="component" value="Unassembled WGS sequence"/>
</dbReference>
<keyword evidence="2" id="KW-0812">Transmembrane</keyword>